<dbReference type="AlphaFoldDB" id="A0A1B2HJB1"/>
<name>A0A1B2HJB1_9PSEU</name>
<evidence type="ECO:0000313" key="2">
    <source>
        <dbReference type="Proteomes" id="UP000093053"/>
    </source>
</evidence>
<protein>
    <submittedName>
        <fullName evidence="1">Uncharacterized protein</fullName>
    </submittedName>
</protein>
<dbReference type="OrthoDB" id="9954366at2"/>
<reference evidence="1 2" key="1">
    <citation type="submission" date="2016-07" db="EMBL/GenBank/DDBJ databases">
        <title>Complete genome sequence of the Lentzea guizhouensis DHS C013.</title>
        <authorList>
            <person name="Cao C."/>
        </authorList>
    </citation>
    <scope>NUCLEOTIDE SEQUENCE [LARGE SCALE GENOMIC DNA]</scope>
    <source>
        <strain evidence="1 2">DHS C013</strain>
    </source>
</reference>
<dbReference type="RefSeq" id="WP_065916153.1">
    <property type="nucleotide sequence ID" value="NZ_CP016793.1"/>
</dbReference>
<dbReference type="Proteomes" id="UP000093053">
    <property type="component" value="Chromosome"/>
</dbReference>
<accession>A0A1B2HJB1</accession>
<dbReference type="KEGG" id="led:BBK82_18700"/>
<proteinExistence type="predicted"/>
<keyword evidence="2" id="KW-1185">Reference proteome</keyword>
<organism evidence="1 2">
    <name type="scientific">Lentzea guizhouensis</name>
    <dbReference type="NCBI Taxonomy" id="1586287"/>
    <lineage>
        <taxon>Bacteria</taxon>
        <taxon>Bacillati</taxon>
        <taxon>Actinomycetota</taxon>
        <taxon>Actinomycetes</taxon>
        <taxon>Pseudonocardiales</taxon>
        <taxon>Pseudonocardiaceae</taxon>
        <taxon>Lentzea</taxon>
    </lineage>
</organism>
<evidence type="ECO:0000313" key="1">
    <source>
        <dbReference type="EMBL" id="ANZ37790.1"/>
    </source>
</evidence>
<gene>
    <name evidence="1" type="ORF">BBK82_18700</name>
</gene>
<dbReference type="EMBL" id="CP016793">
    <property type="protein sequence ID" value="ANZ37790.1"/>
    <property type="molecule type" value="Genomic_DNA"/>
</dbReference>
<sequence>MAHLLANAAHARIPVRHGGIRRELRIRPYEGALPWRFHDRPVELHLMRDVRVVFCADELRAEALGLAGELLQTVGRRSGNPAAR</sequence>